<dbReference type="PROSITE" id="PS51186">
    <property type="entry name" value="GNAT"/>
    <property type="match status" value="1"/>
</dbReference>
<proteinExistence type="predicted"/>
<dbReference type="Proteomes" id="UP001431572">
    <property type="component" value="Chromosome 1"/>
</dbReference>
<dbReference type="RefSeq" id="WP_341467560.1">
    <property type="nucleotide sequence ID" value="NZ_CP128399.1"/>
</dbReference>
<dbReference type="EMBL" id="CP128399">
    <property type="protein sequence ID" value="WJW65672.1"/>
    <property type="molecule type" value="Genomic_DNA"/>
</dbReference>
<dbReference type="AlphaFoldDB" id="A0A8T7M2L8"/>
<dbReference type="PANTHER" id="PTHR43328:SF1">
    <property type="entry name" value="N-ACETYLTRANSFERASE DOMAIN-CONTAINING PROTEIN"/>
    <property type="match status" value="1"/>
</dbReference>
<feature type="domain" description="N-acetyltransferase" evidence="1">
    <location>
        <begin position="21"/>
        <end position="182"/>
    </location>
</feature>
<evidence type="ECO:0000313" key="4">
    <source>
        <dbReference type="Proteomes" id="UP000521676"/>
    </source>
</evidence>
<dbReference type="Proteomes" id="UP000521676">
    <property type="component" value="Unassembled WGS sequence"/>
</dbReference>
<protein>
    <submittedName>
        <fullName evidence="2">GNAT family N-acetyltransferase</fullName>
    </submittedName>
</protein>
<evidence type="ECO:0000313" key="3">
    <source>
        <dbReference type="EMBL" id="WJW65672.1"/>
    </source>
</evidence>
<dbReference type="EMBL" id="JACATZ010000001">
    <property type="protein sequence ID" value="NWJ46301.1"/>
    <property type="molecule type" value="Genomic_DNA"/>
</dbReference>
<reference evidence="3" key="2">
    <citation type="journal article" date="2024" name="Nature">
        <title>Anoxygenic phototroph of the Chloroflexota uses a type I reaction centre.</title>
        <authorList>
            <person name="Tsuji J.M."/>
            <person name="Shaw N.A."/>
            <person name="Nagashima S."/>
            <person name="Venkiteswaran J.J."/>
            <person name="Schiff S.L."/>
            <person name="Watanabe T."/>
            <person name="Fukui M."/>
            <person name="Hanada S."/>
            <person name="Tank M."/>
            <person name="Neufeld J.D."/>
        </authorList>
    </citation>
    <scope>NUCLEOTIDE SEQUENCE</scope>
    <source>
        <strain evidence="3">L227-S17</strain>
    </source>
</reference>
<dbReference type="PANTHER" id="PTHR43328">
    <property type="entry name" value="ACETYLTRANSFERASE-RELATED"/>
    <property type="match status" value="1"/>
</dbReference>
<dbReference type="GO" id="GO:0016747">
    <property type="term" value="F:acyltransferase activity, transferring groups other than amino-acyl groups"/>
    <property type="evidence" value="ECO:0007669"/>
    <property type="project" value="InterPro"/>
</dbReference>
<name>A0A8T7M2L8_9CHLR</name>
<accession>A0A8T7M2L8</accession>
<evidence type="ECO:0000259" key="1">
    <source>
        <dbReference type="PROSITE" id="PS51186"/>
    </source>
</evidence>
<dbReference type="InterPro" id="IPR000182">
    <property type="entry name" value="GNAT_dom"/>
</dbReference>
<gene>
    <name evidence="2" type="ORF">HXX08_10530</name>
    <name evidence="3" type="ORF">OZ401_001450</name>
</gene>
<dbReference type="Pfam" id="PF13302">
    <property type="entry name" value="Acetyltransf_3"/>
    <property type="match status" value="1"/>
</dbReference>
<reference evidence="2 4" key="1">
    <citation type="submission" date="2020-06" db="EMBL/GenBank/DDBJ databases">
        <title>Anoxygenic phototrophic Chloroflexota member uses a Type I reaction center.</title>
        <authorList>
            <person name="Tsuji J.M."/>
            <person name="Shaw N.A."/>
            <person name="Nagashima S."/>
            <person name="Venkiteswaran J."/>
            <person name="Schiff S.L."/>
            <person name="Hanada S."/>
            <person name="Tank M."/>
            <person name="Neufeld J.D."/>
        </authorList>
    </citation>
    <scope>NUCLEOTIDE SEQUENCE [LARGE SCALE GENOMIC DNA]</scope>
    <source>
        <strain evidence="2">L227-S17</strain>
    </source>
</reference>
<evidence type="ECO:0000313" key="5">
    <source>
        <dbReference type="Proteomes" id="UP001431572"/>
    </source>
</evidence>
<sequence length="222" mass="26614">MISGQRGMVLDNRVLARGHKTLVHQFTREDVDKWMAWPMHPDPLYSSSYPRTMSRFERDDWFQDRSSRNDYMMFAADDLQGNLIGLITLRNIERNHTHAVLGITVRPEILGSGFGTDCLWTFLNYYFEALNFDALILDVAAYNHRAQKVYEKCGFVQTGEHWGHYDDYSVFYNDYYKNIRNYFRQHGAWIETLYYDMILRRYDYLHLRKQGYDPTQIRTQKK</sequence>
<organism evidence="2 4">
    <name type="scientific">Candidatus Chlorohelix allophototropha</name>
    <dbReference type="NCBI Taxonomy" id="3003348"/>
    <lineage>
        <taxon>Bacteria</taxon>
        <taxon>Bacillati</taxon>
        <taxon>Chloroflexota</taxon>
        <taxon>Chloroflexia</taxon>
        <taxon>Candidatus Chloroheliales</taxon>
        <taxon>Candidatus Chloroheliaceae</taxon>
        <taxon>Candidatus Chlorohelix</taxon>
    </lineage>
</organism>
<dbReference type="Gene3D" id="3.40.630.30">
    <property type="match status" value="1"/>
</dbReference>
<dbReference type="SUPFAM" id="SSF55729">
    <property type="entry name" value="Acyl-CoA N-acyltransferases (Nat)"/>
    <property type="match status" value="1"/>
</dbReference>
<evidence type="ECO:0000313" key="2">
    <source>
        <dbReference type="EMBL" id="NWJ46301.1"/>
    </source>
</evidence>
<dbReference type="InterPro" id="IPR016181">
    <property type="entry name" value="Acyl_CoA_acyltransferase"/>
</dbReference>
<keyword evidence="5" id="KW-1185">Reference proteome</keyword>